<evidence type="ECO:0000313" key="2">
    <source>
        <dbReference type="EMBL" id="PVH36797.1"/>
    </source>
</evidence>
<dbReference type="Proteomes" id="UP000243499">
    <property type="component" value="Chromosome 6"/>
</dbReference>
<accession>A0A2T8IGL7</accession>
<feature type="region of interest" description="Disordered" evidence="1">
    <location>
        <begin position="1"/>
        <end position="59"/>
    </location>
</feature>
<gene>
    <name evidence="2" type="ORF">PAHAL_6G169700</name>
</gene>
<proteinExistence type="predicted"/>
<sequence length="99" mass="10025">MALLLPHAYLPPPRGPAAAERPAPSTFLLLRAGRGRGPSANAAQPLQQQSAGPGGRGLGRRALDASAVVPIFLLCGSVSRELVGVRAPGAGAGRRTGRI</sequence>
<evidence type="ECO:0000256" key="1">
    <source>
        <dbReference type="SAM" id="MobiDB-lite"/>
    </source>
</evidence>
<name>A0A2T8IGL7_9POAL</name>
<organism evidence="2">
    <name type="scientific">Panicum hallii</name>
    <dbReference type="NCBI Taxonomy" id="206008"/>
    <lineage>
        <taxon>Eukaryota</taxon>
        <taxon>Viridiplantae</taxon>
        <taxon>Streptophyta</taxon>
        <taxon>Embryophyta</taxon>
        <taxon>Tracheophyta</taxon>
        <taxon>Spermatophyta</taxon>
        <taxon>Magnoliopsida</taxon>
        <taxon>Liliopsida</taxon>
        <taxon>Poales</taxon>
        <taxon>Poaceae</taxon>
        <taxon>PACMAD clade</taxon>
        <taxon>Panicoideae</taxon>
        <taxon>Panicodae</taxon>
        <taxon>Paniceae</taxon>
        <taxon>Panicinae</taxon>
        <taxon>Panicum</taxon>
        <taxon>Panicum sect. Panicum</taxon>
    </lineage>
</organism>
<feature type="compositionally biased region" description="Polar residues" evidence="1">
    <location>
        <begin position="41"/>
        <end position="50"/>
    </location>
</feature>
<protein>
    <submittedName>
        <fullName evidence="2">Uncharacterized protein</fullName>
    </submittedName>
</protein>
<dbReference type="AlphaFoldDB" id="A0A2T8IGL7"/>
<dbReference type="Gramene" id="PVH36797">
    <property type="protein sequence ID" value="PVH36797"/>
    <property type="gene ID" value="PAHAL_6G169700"/>
</dbReference>
<reference evidence="2" key="1">
    <citation type="submission" date="2018-04" db="EMBL/GenBank/DDBJ databases">
        <title>WGS assembly of Panicum hallii.</title>
        <authorList>
            <person name="Lovell J."/>
            <person name="Jenkins J."/>
            <person name="Lowry D."/>
            <person name="Mamidi S."/>
            <person name="Sreedasyam A."/>
            <person name="Weng X."/>
            <person name="Barry K."/>
            <person name="Bonette J."/>
            <person name="Campitelli B."/>
            <person name="Daum C."/>
            <person name="Gordon S."/>
            <person name="Gould B."/>
            <person name="Lipzen A."/>
            <person name="Macqueen A."/>
            <person name="Palacio-Mejia J."/>
            <person name="Plott C."/>
            <person name="Shakirov E."/>
            <person name="Shu S."/>
            <person name="Yoshinaga Y."/>
            <person name="Zane M."/>
            <person name="Rokhsar D."/>
            <person name="Grimwood J."/>
            <person name="Schmutz J."/>
            <person name="Juenger T."/>
        </authorList>
    </citation>
    <scope>NUCLEOTIDE SEQUENCE [LARGE SCALE GENOMIC DNA]</scope>
    <source>
        <strain evidence="2">FIL2</strain>
    </source>
</reference>
<dbReference type="EMBL" id="CM008051">
    <property type="protein sequence ID" value="PVH36797.1"/>
    <property type="molecule type" value="Genomic_DNA"/>
</dbReference>